<dbReference type="AlphaFoldDB" id="A0A5C1QDZ9"/>
<reference evidence="2 3" key="2">
    <citation type="submission" date="2019-09" db="EMBL/GenBank/DDBJ databases">
        <title>Complete Genome Sequence and Methylome Analysis of free living Spirochaetas.</title>
        <authorList>
            <person name="Leshcheva N."/>
            <person name="Mikheeva N."/>
        </authorList>
    </citation>
    <scope>NUCLEOTIDE SEQUENCE [LARGE SCALE GENOMIC DNA]</scope>
    <source>
        <strain evidence="2 3">P</strain>
    </source>
</reference>
<dbReference type="Gene3D" id="3.40.50.720">
    <property type="entry name" value="NAD(P)-binding Rossmann-like Domain"/>
    <property type="match status" value="1"/>
</dbReference>
<evidence type="ECO:0000259" key="1">
    <source>
        <dbReference type="PROSITE" id="PS51201"/>
    </source>
</evidence>
<organism evidence="2 3">
    <name type="scientific">Thiospirochaeta perfilievii</name>
    <dbReference type="NCBI Taxonomy" id="252967"/>
    <lineage>
        <taxon>Bacteria</taxon>
        <taxon>Pseudomonadati</taxon>
        <taxon>Spirochaetota</taxon>
        <taxon>Spirochaetia</taxon>
        <taxon>Spirochaetales</taxon>
        <taxon>Spirochaetaceae</taxon>
        <taxon>Thiospirochaeta</taxon>
    </lineage>
</organism>
<reference evidence="2 3" key="1">
    <citation type="submission" date="2019-02" db="EMBL/GenBank/DDBJ databases">
        <authorList>
            <person name="Fomenkov A."/>
            <person name="Dubinina G."/>
            <person name="Grabovich M."/>
            <person name="Vincze T."/>
            <person name="Roberts R.J."/>
        </authorList>
    </citation>
    <scope>NUCLEOTIDE SEQUENCE [LARGE SCALE GENOMIC DNA]</scope>
    <source>
        <strain evidence="2 3">P</strain>
    </source>
</reference>
<name>A0A5C1QDZ9_9SPIO</name>
<keyword evidence="3" id="KW-1185">Reference proteome</keyword>
<dbReference type="Pfam" id="PF02254">
    <property type="entry name" value="TrkA_N"/>
    <property type="match status" value="1"/>
</dbReference>
<dbReference type="RefSeq" id="WP_149568538.1">
    <property type="nucleotide sequence ID" value="NZ_CP035807.1"/>
</dbReference>
<dbReference type="GO" id="GO:0006813">
    <property type="term" value="P:potassium ion transport"/>
    <property type="evidence" value="ECO:0007669"/>
    <property type="project" value="InterPro"/>
</dbReference>
<sequence length="231" mass="25405">MVKTFAVIGLGLFGRKVCEVLIEKGGEVIAIDNSPDQVNKVKDFVTQAILLDTTDDETIDDAPLDHVDAAIVAIGDNIEASILTTTLLKQIGVPYVIARAVNKTHYRVLKKLGADEVINIEEDEGRSVALNLINPSVLKKVILSKNVILSEINLPKNFIDLKVGDLDLKDKFSIRIMAIRRVLTKLDSDGNSIREELFLYIEDVDKFLDGDILLVSGATTDIEKFSSSIEV</sequence>
<dbReference type="PANTHER" id="PTHR43833:SF7">
    <property type="entry name" value="KTR SYSTEM POTASSIUM UPTAKE PROTEIN C"/>
    <property type="match status" value="1"/>
</dbReference>
<dbReference type="OrthoDB" id="9776294at2"/>
<dbReference type="InterPro" id="IPR036291">
    <property type="entry name" value="NAD(P)-bd_dom_sf"/>
</dbReference>
<dbReference type="InterPro" id="IPR003148">
    <property type="entry name" value="RCK_N"/>
</dbReference>
<evidence type="ECO:0000313" key="2">
    <source>
        <dbReference type="EMBL" id="QEN05300.1"/>
    </source>
</evidence>
<feature type="domain" description="RCK N-terminal" evidence="1">
    <location>
        <begin position="2"/>
        <end position="118"/>
    </location>
</feature>
<dbReference type="PROSITE" id="PS51201">
    <property type="entry name" value="RCK_N"/>
    <property type="match status" value="1"/>
</dbReference>
<dbReference type="InterPro" id="IPR050721">
    <property type="entry name" value="Trk_Ktr_HKT_K-transport"/>
</dbReference>
<gene>
    <name evidence="2" type="ORF">EW093_11445</name>
</gene>
<proteinExistence type="predicted"/>
<accession>A0A5C1QDZ9</accession>
<dbReference type="KEGG" id="sper:EW093_11445"/>
<dbReference type="SUPFAM" id="SSF51735">
    <property type="entry name" value="NAD(P)-binding Rossmann-fold domains"/>
    <property type="match status" value="1"/>
</dbReference>
<dbReference type="InterPro" id="IPR036721">
    <property type="entry name" value="RCK_C_sf"/>
</dbReference>
<dbReference type="Gene3D" id="3.30.70.1450">
    <property type="entry name" value="Regulator of K+ conductance, C-terminal domain"/>
    <property type="match status" value="1"/>
</dbReference>
<protein>
    <submittedName>
        <fullName evidence="2">TrkA family potassium uptake protein</fullName>
    </submittedName>
</protein>
<dbReference type="Proteomes" id="UP000323824">
    <property type="component" value="Chromosome"/>
</dbReference>
<dbReference type="SUPFAM" id="SSF116726">
    <property type="entry name" value="TrkA C-terminal domain-like"/>
    <property type="match status" value="1"/>
</dbReference>
<dbReference type="EMBL" id="CP035807">
    <property type="protein sequence ID" value="QEN05300.1"/>
    <property type="molecule type" value="Genomic_DNA"/>
</dbReference>
<evidence type="ECO:0000313" key="3">
    <source>
        <dbReference type="Proteomes" id="UP000323824"/>
    </source>
</evidence>
<dbReference type="PANTHER" id="PTHR43833">
    <property type="entry name" value="POTASSIUM CHANNEL PROTEIN 2-RELATED-RELATED"/>
    <property type="match status" value="1"/>
</dbReference>